<organism evidence="1 2">
    <name type="scientific">Daphnia galeata</name>
    <dbReference type="NCBI Taxonomy" id="27404"/>
    <lineage>
        <taxon>Eukaryota</taxon>
        <taxon>Metazoa</taxon>
        <taxon>Ecdysozoa</taxon>
        <taxon>Arthropoda</taxon>
        <taxon>Crustacea</taxon>
        <taxon>Branchiopoda</taxon>
        <taxon>Diplostraca</taxon>
        <taxon>Cladocera</taxon>
        <taxon>Anomopoda</taxon>
        <taxon>Daphniidae</taxon>
        <taxon>Daphnia</taxon>
    </lineage>
</organism>
<dbReference type="Gene3D" id="1.25.40.20">
    <property type="entry name" value="Ankyrin repeat-containing domain"/>
    <property type="match status" value="1"/>
</dbReference>
<gene>
    <name evidence="1" type="ORF">DGAL_LOCUS8764</name>
</gene>
<evidence type="ECO:0000313" key="2">
    <source>
        <dbReference type="Proteomes" id="UP000789390"/>
    </source>
</evidence>
<name>A0A8J2RTK5_9CRUS</name>
<proteinExistence type="predicted"/>
<comment type="caution">
    <text evidence="1">The sequence shown here is derived from an EMBL/GenBank/DDBJ whole genome shotgun (WGS) entry which is preliminary data.</text>
</comment>
<dbReference type="Proteomes" id="UP000789390">
    <property type="component" value="Unassembled WGS sequence"/>
</dbReference>
<dbReference type="InterPro" id="IPR036770">
    <property type="entry name" value="Ankyrin_rpt-contain_sf"/>
</dbReference>
<evidence type="ECO:0008006" key="3">
    <source>
        <dbReference type="Google" id="ProtNLM"/>
    </source>
</evidence>
<keyword evidence="2" id="KW-1185">Reference proteome</keyword>
<dbReference type="EMBL" id="CAKKLH010000195">
    <property type="protein sequence ID" value="CAH0105700.1"/>
    <property type="molecule type" value="Genomic_DNA"/>
</dbReference>
<dbReference type="AlphaFoldDB" id="A0A8J2RTK5"/>
<accession>A0A8J2RTK5</accession>
<sequence length="157" mass="18339">MEMVHPCTSFFNFHRPEESRLKVLRLFLETGANPNATATVVDVFHIYNVIAQYFNGFTRHSYWMLFQTLLDAGSNLNSVNSDGETVFDVLRERLFHYCGSPYYINLDSFPPLPLRQLCAQVIRLHLIPIEHQLPSVLQRFVYYDSTFLGQYPMFSYA</sequence>
<protein>
    <recommendedName>
        <fullName evidence="3">SOCS box domain-containing protein</fullName>
    </recommendedName>
</protein>
<reference evidence="1" key="1">
    <citation type="submission" date="2021-11" db="EMBL/GenBank/DDBJ databases">
        <authorList>
            <person name="Schell T."/>
        </authorList>
    </citation>
    <scope>NUCLEOTIDE SEQUENCE</scope>
    <source>
        <strain evidence="1">M5</strain>
    </source>
</reference>
<evidence type="ECO:0000313" key="1">
    <source>
        <dbReference type="EMBL" id="CAH0105700.1"/>
    </source>
</evidence>